<sequence>MTESDWKRLLRQIRGGYVVPVLGSQLMAGSNGAFSIQRQVADSLLDQHHVPIDERPPMPEFRELNAAVSYLIGLGKKAQPLYVDVSDIFEALVADPATLPKPVRQLAEITDFRLFVTMTCDTLLAAALRGSRPVREIVHAPKLPTDEWQDLPGNWSAEQGNQAWVLYMFGKARPAPIYAIHDEDVLEYAHNIMARGSNVPVNFLKALQDRSLLLLGCGLPDWLGRFFLRLTNKDRLSEKTRHEWLVEASRSSLPNDELTAFLRHFSEDTECLQLQSPVAFIDELHQRWMSEQGEQGPSPVKQPTPARHGAVFFVSYSRTTDAARAQRLVEALRQLGCAEGEIWFDLNAIEPGEAFSREIISGIDACRYFLPLLSQATVRREEAYVFREWRAAQDRALSLNRDFIVPLVVDDAYEPNQYAGSVVRFDTLHFGHAPGGVPNEATLGRLKQLLRDARNPIRA</sequence>
<keyword evidence="2" id="KW-0614">Plasmid</keyword>
<proteinExistence type="predicted"/>
<dbReference type="InterPro" id="IPR035897">
    <property type="entry name" value="Toll_tir_struct_dom_sf"/>
</dbReference>
<name>A0A0P0RLJ1_9BURK</name>
<dbReference type="EMBL" id="CP012748">
    <property type="protein sequence ID" value="ALL69747.1"/>
    <property type="molecule type" value="Genomic_DNA"/>
</dbReference>
<feature type="domain" description="TIR" evidence="1">
    <location>
        <begin position="312"/>
        <end position="425"/>
    </location>
</feature>
<dbReference type="Pfam" id="PF13676">
    <property type="entry name" value="TIR_2"/>
    <property type="match status" value="1"/>
</dbReference>
<dbReference type="KEGG" id="bcai:K788_0006178"/>
<accession>A0A0P0RLJ1</accession>
<reference evidence="2 3" key="1">
    <citation type="journal article" date="2014" name="Genome Announc.">
        <title>Draft Genome Sequence of the Haloacid-Degrading Burkholderia caribensis Strain MBA4.</title>
        <authorList>
            <person name="Pan Y."/>
            <person name="Kong K.F."/>
            <person name="Tsang J.S."/>
        </authorList>
    </citation>
    <scope>NUCLEOTIDE SEQUENCE [LARGE SCALE GENOMIC DNA]</scope>
    <source>
        <strain evidence="2 3">MBA4</strain>
        <plasmid evidence="3">Plasmid</plasmid>
    </source>
</reference>
<dbReference type="Pfam" id="PF13289">
    <property type="entry name" value="SIR2_2"/>
    <property type="match status" value="1"/>
</dbReference>
<dbReference type="AlphaFoldDB" id="A0A0P0RLJ1"/>
<evidence type="ECO:0000259" key="1">
    <source>
        <dbReference type="Pfam" id="PF13676"/>
    </source>
</evidence>
<gene>
    <name evidence="2" type="ORF">K788_0006178</name>
</gene>
<dbReference type="GO" id="GO:0007165">
    <property type="term" value="P:signal transduction"/>
    <property type="evidence" value="ECO:0007669"/>
    <property type="project" value="InterPro"/>
</dbReference>
<geneLocation type="plasmid" evidence="3"/>
<protein>
    <submittedName>
        <fullName evidence="2">TIR domain/SIR2-like domain</fullName>
    </submittedName>
</protein>
<dbReference type="InterPro" id="IPR000157">
    <property type="entry name" value="TIR_dom"/>
</dbReference>
<dbReference type="Proteomes" id="UP000019146">
    <property type="component" value="Plasmid unnamed"/>
</dbReference>
<evidence type="ECO:0000313" key="2">
    <source>
        <dbReference type="EMBL" id="ALL69747.1"/>
    </source>
</evidence>
<evidence type="ECO:0000313" key="3">
    <source>
        <dbReference type="Proteomes" id="UP000019146"/>
    </source>
</evidence>
<dbReference type="Gene3D" id="3.40.50.10140">
    <property type="entry name" value="Toll/interleukin-1 receptor homology (TIR) domain"/>
    <property type="match status" value="1"/>
</dbReference>
<organism evidence="2 3">
    <name type="scientific">Paraburkholderia caribensis MBA4</name>
    <dbReference type="NCBI Taxonomy" id="1323664"/>
    <lineage>
        <taxon>Bacteria</taxon>
        <taxon>Pseudomonadati</taxon>
        <taxon>Pseudomonadota</taxon>
        <taxon>Betaproteobacteria</taxon>
        <taxon>Burkholderiales</taxon>
        <taxon>Burkholderiaceae</taxon>
        <taxon>Paraburkholderia</taxon>
    </lineage>
</organism>
<dbReference type="SUPFAM" id="SSF52200">
    <property type="entry name" value="Toll/Interleukin receptor TIR domain"/>
    <property type="match status" value="1"/>
</dbReference>